<dbReference type="EMBL" id="JAAGNZ010000001">
    <property type="protein sequence ID" value="NEU67129.1"/>
    <property type="molecule type" value="Genomic_DNA"/>
</dbReference>
<organism evidence="2 3">
    <name type="scientific">Spirosoma agri</name>
    <dbReference type="NCBI Taxonomy" id="1987381"/>
    <lineage>
        <taxon>Bacteria</taxon>
        <taxon>Pseudomonadati</taxon>
        <taxon>Bacteroidota</taxon>
        <taxon>Cytophagia</taxon>
        <taxon>Cytophagales</taxon>
        <taxon>Cytophagaceae</taxon>
        <taxon>Spirosoma</taxon>
    </lineage>
</organism>
<keyword evidence="3" id="KW-1185">Reference proteome</keyword>
<name>A0A6M0IFS5_9BACT</name>
<dbReference type="PROSITE" id="PS51257">
    <property type="entry name" value="PROKAR_LIPOPROTEIN"/>
    <property type="match status" value="1"/>
</dbReference>
<comment type="caution">
    <text evidence="2">The sequence shown here is derived from an EMBL/GenBank/DDBJ whole genome shotgun (WGS) entry which is preliminary data.</text>
</comment>
<reference evidence="2 3" key="1">
    <citation type="submission" date="2020-02" db="EMBL/GenBank/DDBJ databases">
        <title>Draft genome sequence of two Spirosoma agri KCTC 52727 and Spirosoma terrae KCTC 52035.</title>
        <authorList>
            <person name="Rojas J."/>
            <person name="Ambika Manirajan B."/>
            <person name="Ratering S."/>
            <person name="Suarez C."/>
            <person name="Schnell S."/>
        </authorList>
    </citation>
    <scope>NUCLEOTIDE SEQUENCE [LARGE SCALE GENOMIC DNA]</scope>
    <source>
        <strain evidence="2 3">KCTC 52727</strain>
    </source>
</reference>
<dbReference type="Proteomes" id="UP000477386">
    <property type="component" value="Unassembled WGS sequence"/>
</dbReference>
<gene>
    <name evidence="2" type="ORF">GK091_09585</name>
</gene>
<evidence type="ECO:0000313" key="2">
    <source>
        <dbReference type="EMBL" id="NEU67129.1"/>
    </source>
</evidence>
<feature type="signal peptide" evidence="1">
    <location>
        <begin position="1"/>
        <end position="22"/>
    </location>
</feature>
<protein>
    <submittedName>
        <fullName evidence="2">Right-handed parallel beta-helix repeat-containing protein</fullName>
    </submittedName>
</protein>
<dbReference type="RefSeq" id="WP_164036729.1">
    <property type="nucleotide sequence ID" value="NZ_JAAGNZ010000001.1"/>
</dbReference>
<keyword evidence="1" id="KW-0732">Signal</keyword>
<dbReference type="InterPro" id="IPR012334">
    <property type="entry name" value="Pectin_lyas_fold"/>
</dbReference>
<feature type="chain" id="PRO_5026666730" evidence="1">
    <location>
        <begin position="23"/>
        <end position="423"/>
    </location>
</feature>
<evidence type="ECO:0000313" key="3">
    <source>
        <dbReference type="Proteomes" id="UP000477386"/>
    </source>
</evidence>
<dbReference type="AlphaFoldDB" id="A0A6M0IFS5"/>
<dbReference type="Gene3D" id="2.160.20.10">
    <property type="entry name" value="Single-stranded right-handed beta-helix, Pectin lyase-like"/>
    <property type="match status" value="1"/>
</dbReference>
<proteinExistence type="predicted"/>
<accession>A0A6M0IFS5</accession>
<dbReference type="InterPro" id="IPR011050">
    <property type="entry name" value="Pectin_lyase_fold/virulence"/>
</dbReference>
<sequence length="423" mass="45039">MKQVIILAALSAAILVGCSKSSDDNNTVTPSTTPIVKEAVSGDVSGTWTKGNTYKITGHLQIPASTSLVIEEGVSVIFSDSTVKPELIVKGNLYVMGTSANPVKFTVPDAWKTTANQWGNLWGGIIAAPTCTELLIDNAILEYGGAVTTESSPSVKAGLYKAAAGNHVPAVNYSNVNGKLVIVNSRLNNQNEDGFYIEGGKVIIANNKIYTQGISGGDAINIKSGVQADVAFNTIYSPNTNALKLSNTGDRVPQAYVIAYNNTILNAGWRRPTIKGGSIWVEIAVRAELYNNLLANDRFGIKRDPKNPEDARSKVSNNLYYNYTAEGVTNFQPSSEILTGTNDVISKTAGDNNPKFVNYPLNTDQKNATFNTAWDFRLQSGSPAIGKGITTFTRLYADGISFANGTLYKSPAPSTTIGASGTN</sequence>
<dbReference type="SUPFAM" id="SSF51126">
    <property type="entry name" value="Pectin lyase-like"/>
    <property type="match status" value="1"/>
</dbReference>
<evidence type="ECO:0000256" key="1">
    <source>
        <dbReference type="SAM" id="SignalP"/>
    </source>
</evidence>